<reference evidence="2 3" key="1">
    <citation type="journal article" date="2017" name="Plant Biotechnol. J.">
        <title>A comprehensive draft genome sequence for lupin (Lupinus angustifolius), an emerging health food: insights into plant-microbe interactions and legume evolution.</title>
        <authorList>
            <person name="Hane J.K."/>
            <person name="Ming Y."/>
            <person name="Kamphuis L.G."/>
            <person name="Nelson M.N."/>
            <person name="Garg G."/>
            <person name="Atkins C.A."/>
            <person name="Bayer P.E."/>
            <person name="Bravo A."/>
            <person name="Bringans S."/>
            <person name="Cannon S."/>
            <person name="Edwards D."/>
            <person name="Foley R."/>
            <person name="Gao L.L."/>
            <person name="Harrison M.J."/>
            <person name="Huang W."/>
            <person name="Hurgobin B."/>
            <person name="Li S."/>
            <person name="Liu C.W."/>
            <person name="McGrath A."/>
            <person name="Morahan G."/>
            <person name="Murray J."/>
            <person name="Weller J."/>
            <person name="Jian J."/>
            <person name="Singh K.B."/>
        </authorList>
    </citation>
    <scope>NUCLEOTIDE SEQUENCE [LARGE SCALE GENOMIC DNA]</scope>
    <source>
        <strain evidence="3">cv. Tanjil</strain>
        <tissue evidence="2">Whole plant</tissue>
    </source>
</reference>
<organism evidence="2 3">
    <name type="scientific">Lupinus angustifolius</name>
    <name type="common">Narrow-leaved blue lupine</name>
    <dbReference type="NCBI Taxonomy" id="3871"/>
    <lineage>
        <taxon>Eukaryota</taxon>
        <taxon>Viridiplantae</taxon>
        <taxon>Streptophyta</taxon>
        <taxon>Embryophyta</taxon>
        <taxon>Tracheophyta</taxon>
        <taxon>Spermatophyta</taxon>
        <taxon>Magnoliopsida</taxon>
        <taxon>eudicotyledons</taxon>
        <taxon>Gunneridae</taxon>
        <taxon>Pentapetalae</taxon>
        <taxon>rosids</taxon>
        <taxon>fabids</taxon>
        <taxon>Fabales</taxon>
        <taxon>Fabaceae</taxon>
        <taxon>Papilionoideae</taxon>
        <taxon>50 kb inversion clade</taxon>
        <taxon>genistoids sensu lato</taxon>
        <taxon>core genistoids</taxon>
        <taxon>Genisteae</taxon>
        <taxon>Lupinus</taxon>
    </lineage>
</organism>
<name>A0A1J7GGZ6_LUPAN</name>
<keyword evidence="3" id="KW-1185">Reference proteome</keyword>
<accession>A0A1J7GGZ6</accession>
<evidence type="ECO:0000256" key="1">
    <source>
        <dbReference type="SAM" id="MobiDB-lite"/>
    </source>
</evidence>
<feature type="compositionally biased region" description="Polar residues" evidence="1">
    <location>
        <begin position="56"/>
        <end position="67"/>
    </location>
</feature>
<dbReference type="AlphaFoldDB" id="A0A1J7GGZ6"/>
<gene>
    <name evidence="2" type="ORF">TanjilG_23299</name>
</gene>
<evidence type="ECO:0000313" key="3">
    <source>
        <dbReference type="Proteomes" id="UP000188354"/>
    </source>
</evidence>
<dbReference type="EMBL" id="KV862319">
    <property type="protein sequence ID" value="OIV89336.1"/>
    <property type="molecule type" value="Genomic_DNA"/>
</dbReference>
<evidence type="ECO:0000313" key="2">
    <source>
        <dbReference type="EMBL" id="OIV89336.1"/>
    </source>
</evidence>
<dbReference type="Proteomes" id="UP000188354">
    <property type="component" value="Unassembled WGS sequence"/>
</dbReference>
<feature type="compositionally biased region" description="Basic and acidic residues" evidence="1">
    <location>
        <begin position="34"/>
        <end position="55"/>
    </location>
</feature>
<feature type="region of interest" description="Disordered" evidence="1">
    <location>
        <begin position="23"/>
        <end position="97"/>
    </location>
</feature>
<dbReference type="Gramene" id="OIV89336">
    <property type="protein sequence ID" value="OIV89336"/>
    <property type="gene ID" value="TanjilG_23299"/>
</dbReference>
<proteinExistence type="predicted"/>
<sequence>MIEPGQDEASMQLDRAKVKIDRVKLKIHRTPPPPHDREKINLDRGIMARDRRNKEPMQNSASPSTHQPGALHNTLTVAHRPWRIDSNRGAKGLMHQA</sequence>
<protein>
    <submittedName>
        <fullName evidence="2">Uncharacterized protein</fullName>
    </submittedName>
</protein>